<evidence type="ECO:0000313" key="4">
    <source>
        <dbReference type="Proteomes" id="UP000028725"/>
    </source>
</evidence>
<dbReference type="PATRIC" id="fig|394096.3.peg.5839"/>
<dbReference type="STRING" id="394096.DB31_1502"/>
<keyword evidence="2" id="KW-0812">Transmembrane</keyword>
<feature type="transmembrane region" description="Helical" evidence="2">
    <location>
        <begin position="16"/>
        <end position="40"/>
    </location>
</feature>
<organism evidence="3 4">
    <name type="scientific">Hyalangium minutum</name>
    <dbReference type="NCBI Taxonomy" id="394096"/>
    <lineage>
        <taxon>Bacteria</taxon>
        <taxon>Pseudomonadati</taxon>
        <taxon>Myxococcota</taxon>
        <taxon>Myxococcia</taxon>
        <taxon>Myxococcales</taxon>
        <taxon>Cystobacterineae</taxon>
        <taxon>Archangiaceae</taxon>
        <taxon>Hyalangium</taxon>
    </lineage>
</organism>
<dbReference type="OrthoDB" id="5476391at2"/>
<reference evidence="3 4" key="1">
    <citation type="submission" date="2014-04" db="EMBL/GenBank/DDBJ databases">
        <title>Genome assembly of Hyalangium minutum DSM 14724.</title>
        <authorList>
            <person name="Sharma G."/>
            <person name="Subramanian S."/>
        </authorList>
    </citation>
    <scope>NUCLEOTIDE SEQUENCE [LARGE SCALE GENOMIC DNA]</scope>
    <source>
        <strain evidence="3 4">DSM 14724</strain>
    </source>
</reference>
<name>A0A085WCH3_9BACT</name>
<evidence type="ECO:0000256" key="1">
    <source>
        <dbReference type="SAM" id="MobiDB-lite"/>
    </source>
</evidence>
<keyword evidence="2" id="KW-0472">Membrane</keyword>
<feature type="region of interest" description="Disordered" evidence="1">
    <location>
        <begin position="945"/>
        <end position="994"/>
    </location>
</feature>
<gene>
    <name evidence="3" type="ORF">DB31_1502</name>
</gene>
<dbReference type="RefSeq" id="WP_044193206.1">
    <property type="nucleotide sequence ID" value="NZ_JMCB01000012.1"/>
</dbReference>
<keyword evidence="2" id="KW-1133">Transmembrane helix</keyword>
<dbReference type="Proteomes" id="UP000028725">
    <property type="component" value="Unassembled WGS sequence"/>
</dbReference>
<protein>
    <submittedName>
        <fullName evidence="3">Uncharacterized protein</fullName>
    </submittedName>
</protein>
<evidence type="ECO:0000313" key="3">
    <source>
        <dbReference type="EMBL" id="KFE65386.1"/>
    </source>
</evidence>
<feature type="compositionally biased region" description="Polar residues" evidence="1">
    <location>
        <begin position="769"/>
        <end position="778"/>
    </location>
</feature>
<comment type="caution">
    <text evidence="3">The sequence shown here is derived from an EMBL/GenBank/DDBJ whole genome shotgun (WGS) entry which is preliminary data.</text>
</comment>
<keyword evidence="4" id="KW-1185">Reference proteome</keyword>
<feature type="region of interest" description="Disordered" evidence="1">
    <location>
        <begin position="769"/>
        <end position="796"/>
    </location>
</feature>
<proteinExistence type="predicted"/>
<accession>A0A085WCH3</accession>
<sequence>MAAEALKTDAAAAQPYLGWILLGVGILLVVALGVAAWWWWNKRKKTDPSSGQSVLFRHSLAKLRKSFLDALPWRYRMTVADFPTVVVLGPDEIGRTNLIEQEVDWRRQQNQFLPSYTESDLVKFYLGPDSVVEEVSERLLRDGSVQTRRALKQLWKDSLGWRKRVLVVIAIDAGWLAQTLPDDVRSFTQLLRGKINILSELCKRPIEARICLTNMDRVEGFSQFARLVKENRIPLEIAVPEAGQEASQLQESFKPLEKYLSLGLMRFSLEEFRLLERFFQQGRDMLTSLSNFIVALREGGALSVAPQLERVFLTPDPEKRSVGAFTLLAEKQAIELAKHNRWVHLRRCAVLLAVGCLPVLAAYGHFKRKLNGAQDAVDSFSGVVARLQAQGLEVSGTVIHEESQNAMSAMNDLDAAKRYWPPLRTSFSDEQAELRLQMADTLRVSYFKPALERCQHMCAQCGNQIPGCPAVKDGRSTCQQPKEPPLYFYEEQCRPEQMLYFRAVLQASRGDPLGSFILDSFDEGLMGRWNWASDALGLHVSTQEKGSDENWVDTLQLDERAAGDYIVVSDEPWSPTKEDLRTWVRWPYQGLTFEGQVGPWREHFARLSDWLNTQQLNLEDWEQLQQERQELEQLLTAAQDYQSARQILDQLNAFSTSNEESTLQGIDTTVRALEWMHEQRAPLAAVLALEAEADAALQEGLKMSPAQLLTQANGLFEPSFVSQIDLVVLRRRFLFDPPEVSQQLLDKLLLRLEKSPELAFGKSTSGGEVVSASGSTTEGEGVFNAGGTLQSSASTPVKGRAEFETELKPLVDDFSQRIAKANMPQEEAAKREAYVFGKVREFSAGYRQGLVSTFNSYQFNANRNTLLTELSTLVQPSSPLVAMLREVANLASIGPLEGPYYEPLRSAIEPFKPVTQLMTPDKDGNYAALGQYILLVAQLHGELSGTRPASDKATASKGSDDKAAGDKAGASDKDEESSASKAAAAATPESQLPELLTPAGRVALSMLMEDEDSYLKKVDAWLDKQRILGDFRTPFRQPFVTVRNLGRDDLEKVIKEQWTAERKRVLEPLFKRYPFNPESQQELDPAELTVLRRKDGEFWVFVDQVLSPLIVERGTEWSLRGPLRNQVMLPARMLSTLNFLSRLSRGLWDGQGKPTVMAMQLRPLPLPLAPSQGEFVTMSYLKCGGASAFGFNQSPAWQDFALSWWDQRAASLGVELRSPARSAKRYRTVEMPSSSWSCFRMMELGTLTDEQNMVWELPGPDGQANSVEVLAVSFGMRGSPLPLFRGVPK</sequence>
<dbReference type="EMBL" id="JMCB01000012">
    <property type="protein sequence ID" value="KFE65386.1"/>
    <property type="molecule type" value="Genomic_DNA"/>
</dbReference>
<feature type="compositionally biased region" description="Basic and acidic residues" evidence="1">
    <location>
        <begin position="958"/>
        <end position="978"/>
    </location>
</feature>
<evidence type="ECO:0000256" key="2">
    <source>
        <dbReference type="SAM" id="Phobius"/>
    </source>
</evidence>